<evidence type="ECO:0000256" key="2">
    <source>
        <dbReference type="ARBA" id="ARBA00012376"/>
    </source>
</evidence>
<keyword evidence="24" id="KW-1185">Reference proteome</keyword>
<evidence type="ECO:0000256" key="21">
    <source>
        <dbReference type="SAM" id="MobiDB-lite"/>
    </source>
</evidence>
<evidence type="ECO:0000313" key="23">
    <source>
        <dbReference type="EMBL" id="ORX88263.1"/>
    </source>
</evidence>
<keyword evidence="13 20" id="KW-0560">Oxidoreductase</keyword>
<evidence type="ECO:0000313" key="24">
    <source>
        <dbReference type="Proteomes" id="UP000193944"/>
    </source>
</evidence>
<dbReference type="Proteomes" id="UP000193944">
    <property type="component" value="Unassembled WGS sequence"/>
</dbReference>
<dbReference type="InterPro" id="IPR013785">
    <property type="entry name" value="Aldolase_TIM"/>
</dbReference>
<dbReference type="EC" id="1.3.1.89" evidence="2 20"/>
<keyword evidence="12 20" id="KW-0521">NADP</keyword>
<proteinExistence type="inferred from homology"/>
<evidence type="ECO:0000256" key="17">
    <source>
        <dbReference type="ARBA" id="ARBA00049447"/>
    </source>
</evidence>
<evidence type="ECO:0000256" key="14">
    <source>
        <dbReference type="ARBA" id="ARBA00023027"/>
    </source>
</evidence>
<evidence type="ECO:0000256" key="13">
    <source>
        <dbReference type="ARBA" id="ARBA00023002"/>
    </source>
</evidence>
<comment type="catalytic activity">
    <reaction evidence="18">
        <text>5,6-dihydrouridine(47) in tRNA + NADP(+) = uridine(47) in tRNA + NADPH + H(+)</text>
        <dbReference type="Rhea" id="RHEA:53360"/>
        <dbReference type="Rhea" id="RHEA-COMP:13539"/>
        <dbReference type="Rhea" id="RHEA-COMP:13540"/>
        <dbReference type="ChEBI" id="CHEBI:15378"/>
        <dbReference type="ChEBI" id="CHEBI:57783"/>
        <dbReference type="ChEBI" id="CHEBI:58349"/>
        <dbReference type="ChEBI" id="CHEBI:65315"/>
        <dbReference type="ChEBI" id="CHEBI:74443"/>
        <dbReference type="EC" id="1.3.1.89"/>
    </reaction>
    <physiologicalReaction direction="right-to-left" evidence="18">
        <dbReference type="Rhea" id="RHEA:53362"/>
    </physiologicalReaction>
</comment>
<feature type="compositionally biased region" description="Polar residues" evidence="21">
    <location>
        <begin position="226"/>
        <end position="239"/>
    </location>
</feature>
<dbReference type="PANTHER" id="PTHR45846:SF1">
    <property type="entry name" value="TRNA-DIHYDROURIDINE(47) SYNTHASE [NAD(P)(+)]-LIKE"/>
    <property type="match status" value="1"/>
</dbReference>
<dbReference type="PROSITE" id="PS50103">
    <property type="entry name" value="ZF_C3H1"/>
    <property type="match status" value="1"/>
</dbReference>
<dbReference type="EMBL" id="MCFG01000001">
    <property type="protein sequence ID" value="ORX88263.1"/>
    <property type="molecule type" value="Genomic_DNA"/>
</dbReference>
<evidence type="ECO:0000256" key="9">
    <source>
        <dbReference type="ARBA" id="ARBA00022737"/>
    </source>
</evidence>
<feature type="compositionally biased region" description="Basic residues" evidence="21">
    <location>
        <begin position="46"/>
        <end position="58"/>
    </location>
</feature>
<comment type="catalytic activity">
    <reaction evidence="15">
        <text>5,6-dihydrouridine(47) in tRNA + NAD(+) = uridine(47) in tRNA + NADH + H(+)</text>
        <dbReference type="Rhea" id="RHEA:53364"/>
        <dbReference type="Rhea" id="RHEA-COMP:13539"/>
        <dbReference type="Rhea" id="RHEA-COMP:13540"/>
        <dbReference type="ChEBI" id="CHEBI:15378"/>
        <dbReference type="ChEBI" id="CHEBI:57540"/>
        <dbReference type="ChEBI" id="CHEBI:57945"/>
        <dbReference type="ChEBI" id="CHEBI:65315"/>
        <dbReference type="ChEBI" id="CHEBI:74443"/>
        <dbReference type="EC" id="1.3.1.89"/>
    </reaction>
    <physiologicalReaction direction="right-to-left" evidence="15">
        <dbReference type="Rhea" id="RHEA:53366"/>
    </physiologicalReaction>
</comment>
<evidence type="ECO:0000256" key="11">
    <source>
        <dbReference type="ARBA" id="ARBA00022833"/>
    </source>
</evidence>
<dbReference type="OrthoDB" id="259935at2759"/>
<keyword evidence="14 20" id="KW-0520">NAD</keyword>
<feature type="domain" description="C3H1-type" evidence="22">
    <location>
        <begin position="72"/>
        <end position="99"/>
    </location>
</feature>
<feature type="region of interest" description="Disordered" evidence="21">
    <location>
        <begin position="220"/>
        <end position="256"/>
    </location>
</feature>
<accession>A0A1Y1XRA5</accession>
<evidence type="ECO:0000256" key="20">
    <source>
        <dbReference type="RuleBase" id="RU291113"/>
    </source>
</evidence>
<evidence type="ECO:0000256" key="12">
    <source>
        <dbReference type="ARBA" id="ARBA00022857"/>
    </source>
</evidence>
<keyword evidence="4 20" id="KW-0285">Flavoprotein</keyword>
<gene>
    <name evidence="23" type="ORF">BCR32DRAFT_227407</name>
</gene>
<evidence type="ECO:0000256" key="5">
    <source>
        <dbReference type="ARBA" id="ARBA00022643"/>
    </source>
</evidence>
<name>A0A1Y1XRA5_9FUNG</name>
<dbReference type="STRING" id="1754192.A0A1Y1XRA5"/>
<dbReference type="AlphaFoldDB" id="A0A1Y1XRA5"/>
<comment type="function">
    <text evidence="20">Catalyzes the synthesis of dihydrouridine, a modified base found in the D-loop of most tRNAs. Specifically modifies U47 in cytoplasmic tRNAs.</text>
</comment>
<keyword evidence="11 19" id="KW-0862">Zinc</keyword>
<keyword evidence="9" id="KW-0677">Repeat</keyword>
<dbReference type="PANTHER" id="PTHR45846">
    <property type="entry name" value="TRNA-DIHYDROURIDINE(47) SYNTHASE [NAD(P)(+)]-LIKE"/>
    <property type="match status" value="1"/>
</dbReference>
<feature type="region of interest" description="Disordered" evidence="21">
    <location>
        <begin position="32"/>
        <end position="58"/>
    </location>
</feature>
<keyword evidence="8 19" id="KW-0479">Metal-binding</keyword>
<sequence length="653" mass="75244">MENEEKKEWPKGVSPIKKEYVIKIFDNEDEFENTGASEQSTDNDRKRKLGKKNERNKKIRGMNKNRTITYVKDETDLCNRFIHGTCTNGDNCKWGHNVRDYLDHKEADLGNECPIYSIYNRCPYGVKCRFFSGHKEFEKINECYKNGKDIDPNDIIVELPQTCNGDTEDSQTLNIVGGNIQKILRKKEFEFKKADEFVKRYNEYKTHRDAIVENFSKKMHERKSNNDISSTTEVSQSVDTPTESSINTNINSDTSLDLAPLDDESKSQSELNLIHETKLKKFDHDTYETRLKPEEKKRIDFRDKLYCAPLTTVGNLPFRRIIKRFGCDITCGEMAVANNILDGNKNEWALMRRHKSEDIFGIQLTGGNPESIARAAEIINKQTQIDFIDLNIGCPIDAMFNAGAGSALMGKTNKLREAIQGINYCTDCPVTVKLRTGIYKGKNIAHKLLPKFDDWGVQLSTLHGRSREQRYTKLADYDYIKTCVDELGDRQMALFGNGDIFSWEEYYQKKEYTGVSGIMIGRGALIKPWIFKEIKERQNYDIQASERLEIMNEFCKFGLEHWGTDTVGVNTTRRYLCDWQSFLHRYIPIGLMEVLPQKINDRPPVYFGRNELETLMASPKASDWIKLTEKTILGPAPESFTFVPKHKANAYEG</sequence>
<evidence type="ECO:0000256" key="19">
    <source>
        <dbReference type="PROSITE-ProRule" id="PRU00723"/>
    </source>
</evidence>
<dbReference type="FunFam" id="3.20.20.70:FF:000067">
    <property type="entry name" value="tRNA-dihydrouridine(47) synthase [NAD(P)(+)]"/>
    <property type="match status" value="1"/>
</dbReference>
<keyword evidence="6" id="KW-0507">mRNA processing</keyword>
<dbReference type="GO" id="GO:0006397">
    <property type="term" value="P:mRNA processing"/>
    <property type="evidence" value="ECO:0007669"/>
    <property type="project" value="UniProtKB-KW"/>
</dbReference>
<evidence type="ECO:0000256" key="4">
    <source>
        <dbReference type="ARBA" id="ARBA00022630"/>
    </source>
</evidence>
<evidence type="ECO:0000256" key="8">
    <source>
        <dbReference type="ARBA" id="ARBA00022723"/>
    </source>
</evidence>
<dbReference type="Pfam" id="PF01207">
    <property type="entry name" value="Dus"/>
    <property type="match status" value="1"/>
</dbReference>
<dbReference type="GO" id="GO:0003723">
    <property type="term" value="F:RNA binding"/>
    <property type="evidence" value="ECO:0007669"/>
    <property type="project" value="TreeGrafter"/>
</dbReference>
<keyword evidence="7 20" id="KW-0819">tRNA processing</keyword>
<dbReference type="InterPro" id="IPR036855">
    <property type="entry name" value="Znf_CCCH_sf"/>
</dbReference>
<dbReference type="GO" id="GO:0050660">
    <property type="term" value="F:flavin adenine dinucleotide binding"/>
    <property type="evidence" value="ECO:0007669"/>
    <property type="project" value="UniProtKB-UniRule"/>
</dbReference>
<dbReference type="GO" id="GO:0106414">
    <property type="term" value="F:mRNA dihydrouridine synthase activity"/>
    <property type="evidence" value="ECO:0007669"/>
    <property type="project" value="RHEA"/>
</dbReference>
<dbReference type="Gene3D" id="4.10.1000.10">
    <property type="entry name" value="Zinc finger, CCCH-type"/>
    <property type="match status" value="1"/>
</dbReference>
<dbReference type="InterPro" id="IPR035587">
    <property type="entry name" value="DUS-like_FMN-bd"/>
</dbReference>
<dbReference type="GO" id="GO:0008270">
    <property type="term" value="F:zinc ion binding"/>
    <property type="evidence" value="ECO:0007669"/>
    <property type="project" value="UniProtKB-KW"/>
</dbReference>
<evidence type="ECO:0000256" key="16">
    <source>
        <dbReference type="ARBA" id="ARBA00048342"/>
    </source>
</evidence>
<comment type="catalytic activity">
    <reaction evidence="17">
        <text>a 5,6-dihydrouridine in mRNA + NADP(+) = a uridine in mRNA + NADPH + H(+)</text>
        <dbReference type="Rhea" id="RHEA:69855"/>
        <dbReference type="Rhea" id="RHEA-COMP:14658"/>
        <dbReference type="Rhea" id="RHEA-COMP:17789"/>
        <dbReference type="ChEBI" id="CHEBI:15378"/>
        <dbReference type="ChEBI" id="CHEBI:57783"/>
        <dbReference type="ChEBI" id="CHEBI:58349"/>
        <dbReference type="ChEBI" id="CHEBI:65315"/>
        <dbReference type="ChEBI" id="CHEBI:74443"/>
    </reaction>
    <physiologicalReaction direction="right-to-left" evidence="17">
        <dbReference type="Rhea" id="RHEA:69857"/>
    </physiologicalReaction>
</comment>
<dbReference type="InterPro" id="IPR018517">
    <property type="entry name" value="tRNA_hU_synthase_CS"/>
</dbReference>
<comment type="catalytic activity">
    <reaction evidence="16">
        <text>a 5,6-dihydrouridine in mRNA + NAD(+) = a uridine in mRNA + NADH + H(+)</text>
        <dbReference type="Rhea" id="RHEA:69851"/>
        <dbReference type="Rhea" id="RHEA-COMP:14658"/>
        <dbReference type="Rhea" id="RHEA-COMP:17789"/>
        <dbReference type="ChEBI" id="CHEBI:15378"/>
        <dbReference type="ChEBI" id="CHEBI:57540"/>
        <dbReference type="ChEBI" id="CHEBI:57945"/>
        <dbReference type="ChEBI" id="CHEBI:65315"/>
        <dbReference type="ChEBI" id="CHEBI:74443"/>
    </reaction>
    <physiologicalReaction direction="right-to-left" evidence="16">
        <dbReference type="Rhea" id="RHEA:69853"/>
    </physiologicalReaction>
</comment>
<evidence type="ECO:0000256" key="18">
    <source>
        <dbReference type="ARBA" id="ARBA00049513"/>
    </source>
</evidence>
<keyword evidence="5 20" id="KW-0288">FMN</keyword>
<comment type="similarity">
    <text evidence="20">Belongs to the dus family. Dus3 subfamily.</text>
</comment>
<evidence type="ECO:0000256" key="1">
    <source>
        <dbReference type="ARBA" id="ARBA00001917"/>
    </source>
</evidence>
<dbReference type="InterPro" id="IPR000571">
    <property type="entry name" value="Znf_CCCH"/>
</dbReference>
<keyword evidence="10 19" id="KW-0863">Zinc-finger</keyword>
<dbReference type="Gene3D" id="3.20.20.70">
    <property type="entry name" value="Aldolase class I"/>
    <property type="match status" value="1"/>
</dbReference>
<feature type="zinc finger region" description="C3H1-type" evidence="19">
    <location>
        <begin position="72"/>
        <end position="99"/>
    </location>
</feature>
<comment type="cofactor">
    <cofactor evidence="1 20">
        <name>FMN</name>
        <dbReference type="ChEBI" id="CHEBI:58210"/>
    </cofactor>
</comment>
<protein>
    <recommendedName>
        <fullName evidence="3 20">tRNA-dihydrouridine(47) synthase [NAD(P)(+)]</fullName>
        <ecNumber evidence="2 20">1.3.1.89</ecNumber>
    </recommendedName>
    <alternativeName>
        <fullName evidence="20">tRNA-dihydrouridine synthase 3</fullName>
    </alternativeName>
</protein>
<dbReference type="GO" id="GO:0034399">
    <property type="term" value="C:nuclear periphery"/>
    <property type="evidence" value="ECO:0007669"/>
    <property type="project" value="EnsemblFungi"/>
</dbReference>
<evidence type="ECO:0000256" key="10">
    <source>
        <dbReference type="ARBA" id="ARBA00022771"/>
    </source>
</evidence>
<feature type="compositionally biased region" description="Low complexity" evidence="21">
    <location>
        <begin position="240"/>
        <end position="255"/>
    </location>
</feature>
<reference evidence="23 24" key="1">
    <citation type="submission" date="2016-08" db="EMBL/GenBank/DDBJ databases">
        <title>A Parts List for Fungal Cellulosomes Revealed by Comparative Genomics.</title>
        <authorList>
            <consortium name="DOE Joint Genome Institute"/>
            <person name="Haitjema C.H."/>
            <person name="Gilmore S.P."/>
            <person name="Henske J.K."/>
            <person name="Solomon K.V."/>
            <person name="De Groot R."/>
            <person name="Kuo A."/>
            <person name="Mondo S.J."/>
            <person name="Salamov A.A."/>
            <person name="Labutti K."/>
            <person name="Zhao Z."/>
            <person name="Chiniquy J."/>
            <person name="Barry K."/>
            <person name="Brewer H.M."/>
            <person name="Purvine S.O."/>
            <person name="Wright A.T."/>
            <person name="Boxma B."/>
            <person name="Van Alen T."/>
            <person name="Hackstein J.H."/>
            <person name="Baker S.E."/>
            <person name="Grigoriev I.V."/>
            <person name="O'Malley M.A."/>
        </authorList>
    </citation>
    <scope>NUCLEOTIDE SEQUENCE [LARGE SCALE GENOMIC DNA]</scope>
    <source>
        <strain evidence="23 24">S4</strain>
    </source>
</reference>
<dbReference type="SUPFAM" id="SSF90229">
    <property type="entry name" value="CCCH zinc finger"/>
    <property type="match status" value="1"/>
</dbReference>
<evidence type="ECO:0000256" key="6">
    <source>
        <dbReference type="ARBA" id="ARBA00022664"/>
    </source>
</evidence>
<comment type="caution">
    <text evidence="23">The sequence shown here is derived from an EMBL/GenBank/DDBJ whole genome shotgun (WGS) entry which is preliminary data.</text>
</comment>
<organism evidence="23 24">
    <name type="scientific">Anaeromyces robustus</name>
    <dbReference type="NCBI Taxonomy" id="1754192"/>
    <lineage>
        <taxon>Eukaryota</taxon>
        <taxon>Fungi</taxon>
        <taxon>Fungi incertae sedis</taxon>
        <taxon>Chytridiomycota</taxon>
        <taxon>Chytridiomycota incertae sedis</taxon>
        <taxon>Neocallimastigomycetes</taxon>
        <taxon>Neocallimastigales</taxon>
        <taxon>Neocallimastigaceae</taxon>
        <taxon>Anaeromyces</taxon>
    </lineage>
</organism>
<evidence type="ECO:0000256" key="3">
    <source>
        <dbReference type="ARBA" id="ARBA00022143"/>
    </source>
</evidence>
<evidence type="ECO:0000256" key="15">
    <source>
        <dbReference type="ARBA" id="ARBA00048266"/>
    </source>
</evidence>
<dbReference type="SUPFAM" id="SSF51395">
    <property type="entry name" value="FMN-linked oxidoreductases"/>
    <property type="match status" value="1"/>
</dbReference>
<evidence type="ECO:0000259" key="22">
    <source>
        <dbReference type="PROSITE" id="PS50103"/>
    </source>
</evidence>
<reference evidence="23 24" key="2">
    <citation type="submission" date="2016-08" db="EMBL/GenBank/DDBJ databases">
        <title>Pervasive Adenine N6-methylation of Active Genes in Fungi.</title>
        <authorList>
            <consortium name="DOE Joint Genome Institute"/>
            <person name="Mondo S.J."/>
            <person name="Dannebaum R.O."/>
            <person name="Kuo R.C."/>
            <person name="Labutti K."/>
            <person name="Haridas S."/>
            <person name="Kuo A."/>
            <person name="Salamov A."/>
            <person name="Ahrendt S.R."/>
            <person name="Lipzen A."/>
            <person name="Sullivan W."/>
            <person name="Andreopoulos W.B."/>
            <person name="Clum A."/>
            <person name="Lindquist E."/>
            <person name="Daum C."/>
            <person name="Ramamoorthy G.K."/>
            <person name="Gryganskyi A."/>
            <person name="Culley D."/>
            <person name="Magnuson J.K."/>
            <person name="James T.Y."/>
            <person name="O'Malley M.A."/>
            <person name="Stajich J.E."/>
            <person name="Spatafora J.W."/>
            <person name="Visel A."/>
            <person name="Grigoriev I.V."/>
        </authorList>
    </citation>
    <scope>NUCLEOTIDE SEQUENCE [LARGE SCALE GENOMIC DNA]</scope>
    <source>
        <strain evidence="23 24">S4</strain>
    </source>
</reference>
<dbReference type="CDD" id="cd02801">
    <property type="entry name" value="DUS_like_FMN"/>
    <property type="match status" value="1"/>
</dbReference>
<dbReference type="GO" id="GO:0102265">
    <property type="term" value="F:tRNA-dihydrouridine47 synthase activity"/>
    <property type="evidence" value="ECO:0007669"/>
    <property type="project" value="UniProtKB-EC"/>
</dbReference>
<evidence type="ECO:0000256" key="7">
    <source>
        <dbReference type="ARBA" id="ARBA00022694"/>
    </source>
</evidence>
<dbReference type="PROSITE" id="PS01136">
    <property type="entry name" value="UPF0034"/>
    <property type="match status" value="1"/>
</dbReference>